<gene>
    <name evidence="2" type="ORF">H8R02_04875</name>
</gene>
<comment type="caution">
    <text evidence="2">The sequence shown here is derived from an EMBL/GenBank/DDBJ whole genome shotgun (WGS) entry which is preliminary data.</text>
</comment>
<reference evidence="2" key="1">
    <citation type="submission" date="2020-08" db="EMBL/GenBank/DDBJ databases">
        <title>Ramlibacter sp. GTP1 16S ribosomal RNA gene genome sequencing and assembly.</title>
        <authorList>
            <person name="Kang M."/>
        </authorList>
    </citation>
    <scope>NUCLEOTIDE SEQUENCE</scope>
    <source>
        <strain evidence="2">GTP1</strain>
    </source>
</reference>
<feature type="chain" id="PRO_5037288667" description="Secreted protein" evidence="1">
    <location>
        <begin position="24"/>
        <end position="147"/>
    </location>
</feature>
<dbReference type="EMBL" id="JACORU010000001">
    <property type="protein sequence ID" value="MBC5763771.1"/>
    <property type="molecule type" value="Genomic_DNA"/>
</dbReference>
<evidence type="ECO:0008006" key="4">
    <source>
        <dbReference type="Google" id="ProtNLM"/>
    </source>
</evidence>
<keyword evidence="1" id="KW-0732">Signal</keyword>
<proteinExistence type="predicted"/>
<sequence length="147" mass="15725">MRKPSRSLLLLAAGLLVGSIATAVFVAWRADPQGEANAWCDKFAGGSVVNGQDMTVSWHTTACTTLGTSVVTYVYVHPSREAPGPSDLVLRYEARGVGDVLKATWIGERRVVLEVDDVSNISAMRTTAGPISIEYKIKSDVKVSISS</sequence>
<evidence type="ECO:0000313" key="2">
    <source>
        <dbReference type="EMBL" id="MBC5763771.1"/>
    </source>
</evidence>
<protein>
    <recommendedName>
        <fullName evidence="4">Secreted protein</fullName>
    </recommendedName>
</protein>
<accession>A0A923M4N0</accession>
<dbReference type="AlphaFoldDB" id="A0A923M4N0"/>
<evidence type="ECO:0000256" key="1">
    <source>
        <dbReference type="SAM" id="SignalP"/>
    </source>
</evidence>
<organism evidence="2 3">
    <name type="scientific">Ramlibacter albus</name>
    <dbReference type="NCBI Taxonomy" id="2079448"/>
    <lineage>
        <taxon>Bacteria</taxon>
        <taxon>Pseudomonadati</taxon>
        <taxon>Pseudomonadota</taxon>
        <taxon>Betaproteobacteria</taxon>
        <taxon>Burkholderiales</taxon>
        <taxon>Comamonadaceae</taxon>
        <taxon>Ramlibacter</taxon>
    </lineage>
</organism>
<keyword evidence="3" id="KW-1185">Reference proteome</keyword>
<dbReference type="RefSeq" id="WP_187080199.1">
    <property type="nucleotide sequence ID" value="NZ_JACORU010000001.1"/>
</dbReference>
<name>A0A923M4N0_9BURK</name>
<evidence type="ECO:0000313" key="3">
    <source>
        <dbReference type="Proteomes" id="UP000596827"/>
    </source>
</evidence>
<dbReference type="Proteomes" id="UP000596827">
    <property type="component" value="Unassembled WGS sequence"/>
</dbReference>
<feature type="signal peptide" evidence="1">
    <location>
        <begin position="1"/>
        <end position="23"/>
    </location>
</feature>